<accession>A0A0M9FZQ0</accession>
<proteinExistence type="predicted"/>
<dbReference type="Proteomes" id="UP000037923">
    <property type="component" value="Unassembled WGS sequence"/>
</dbReference>
<evidence type="ECO:0000313" key="2">
    <source>
        <dbReference type="Proteomes" id="UP000037923"/>
    </source>
</evidence>
<dbReference type="PIRSF" id="PIRSF011561">
    <property type="entry name" value="PAD"/>
    <property type="match status" value="1"/>
</dbReference>
<evidence type="ECO:0000313" key="1">
    <source>
        <dbReference type="EMBL" id="KPA79217.1"/>
    </source>
</evidence>
<dbReference type="GeneID" id="26905992"/>
<dbReference type="RefSeq" id="XP_015657656.1">
    <property type="nucleotide sequence ID" value="XM_015803831.1"/>
</dbReference>
<dbReference type="Gene3D" id="2.40.128.20">
    <property type="match status" value="1"/>
</dbReference>
<name>A0A0M9FZQ0_LEPPY</name>
<sequence>MSIPLTVEDFIGTELIYTYDNGWEYELYVKNRDTIDYRIFSGMVGGRWVKDQKVFLDMLLPGVFKLSWSEPTGTDVSLCFMLAEKRTHGTIFFPKWVHDFPAITVCYQNDYIPLMEESRLKYDTYPKFDVSEFSTITFMKNCGANNEKVVAQAPYDGMADDIRSGKLTFN</sequence>
<dbReference type="EMBL" id="LGTL01000011">
    <property type="protein sequence ID" value="KPA79217.1"/>
    <property type="molecule type" value="Genomic_DNA"/>
</dbReference>
<dbReference type="PANTHER" id="PTHR40087">
    <property type="entry name" value="PHENOLIC ACID DECARBOXYLASE PADC"/>
    <property type="match status" value="1"/>
</dbReference>
<gene>
    <name evidence="1" type="ORF">ABB37_05702</name>
</gene>
<dbReference type="Pfam" id="PF05870">
    <property type="entry name" value="PA_decarbox"/>
    <property type="match status" value="1"/>
</dbReference>
<dbReference type="OrthoDB" id="408339at2759"/>
<keyword evidence="2" id="KW-1185">Reference proteome</keyword>
<dbReference type="RefSeq" id="XP_015657657.1">
    <property type="nucleotide sequence ID" value="XM_015803832.1"/>
</dbReference>
<dbReference type="EMBL" id="LGTL01000011">
    <property type="protein sequence ID" value="KPA79218.1"/>
    <property type="molecule type" value="Genomic_DNA"/>
</dbReference>
<comment type="caution">
    <text evidence="1">The sequence shown here is derived from an EMBL/GenBank/DDBJ whole genome shotgun (WGS) entry which is preliminary data.</text>
</comment>
<organism evidence="1 2">
    <name type="scientific">Leptomonas pyrrhocoris</name>
    <name type="common">Firebug parasite</name>
    <dbReference type="NCBI Taxonomy" id="157538"/>
    <lineage>
        <taxon>Eukaryota</taxon>
        <taxon>Discoba</taxon>
        <taxon>Euglenozoa</taxon>
        <taxon>Kinetoplastea</taxon>
        <taxon>Metakinetoplastina</taxon>
        <taxon>Trypanosomatida</taxon>
        <taxon>Trypanosomatidae</taxon>
        <taxon>Leishmaniinae</taxon>
        <taxon>Leptomonas</taxon>
    </lineage>
</organism>
<dbReference type="AlphaFoldDB" id="A0A0M9FZQ0"/>
<dbReference type="InterPro" id="IPR012674">
    <property type="entry name" value="Calycin"/>
</dbReference>
<dbReference type="VEuPathDB" id="TriTrypDB:LpyrH10_11_1670"/>
<dbReference type="GO" id="GO:0016831">
    <property type="term" value="F:carboxy-lyase activity"/>
    <property type="evidence" value="ECO:0007669"/>
    <property type="project" value="InterPro"/>
</dbReference>
<dbReference type="InterPro" id="IPR008729">
    <property type="entry name" value="PA_de_COase"/>
</dbReference>
<dbReference type="SUPFAM" id="SSF50814">
    <property type="entry name" value="Lipocalins"/>
    <property type="match status" value="1"/>
</dbReference>
<dbReference type="PANTHER" id="PTHR40087:SF1">
    <property type="entry name" value="PHENOLIC ACID DECARBOXYLASE PADC"/>
    <property type="match status" value="1"/>
</dbReference>
<reference evidence="1 2" key="1">
    <citation type="submission" date="2015-07" db="EMBL/GenBank/DDBJ databases">
        <title>High-quality genome of monoxenous trypanosomatid Leptomonas pyrrhocoris.</title>
        <authorList>
            <person name="Flegontov P."/>
            <person name="Butenko A."/>
            <person name="Firsov S."/>
            <person name="Vlcek C."/>
            <person name="Logacheva M.D."/>
            <person name="Field M."/>
            <person name="Filatov D."/>
            <person name="Flegontova O."/>
            <person name="Gerasimov E."/>
            <person name="Jackson A.P."/>
            <person name="Kelly S."/>
            <person name="Opperdoes F."/>
            <person name="O'Reilly A."/>
            <person name="Votypka J."/>
            <person name="Yurchenko V."/>
            <person name="Lukes J."/>
        </authorList>
    </citation>
    <scope>NUCLEOTIDE SEQUENCE [LARGE SCALE GENOMIC DNA]</scope>
    <source>
        <strain evidence="1">H10</strain>
    </source>
</reference>
<dbReference type="CDD" id="cd14241">
    <property type="entry name" value="PAD"/>
    <property type="match status" value="1"/>
</dbReference>
<dbReference type="OMA" id="NGWNYEI"/>
<protein>
    <submittedName>
        <fullName evidence="1">Phenolic acid decarboxylase</fullName>
    </submittedName>
</protein>